<proteinExistence type="predicted"/>
<dbReference type="InParanoid" id="A7EEQ1"/>
<reference evidence="2" key="1">
    <citation type="journal article" date="2011" name="PLoS Genet.">
        <title>Genomic analysis of the necrotrophic fungal pathogens Sclerotinia sclerotiorum and Botrytis cinerea.</title>
        <authorList>
            <person name="Amselem J."/>
            <person name="Cuomo C.A."/>
            <person name="van Kan J.A."/>
            <person name="Viaud M."/>
            <person name="Benito E.P."/>
            <person name="Couloux A."/>
            <person name="Coutinho P.M."/>
            <person name="de Vries R.P."/>
            <person name="Dyer P.S."/>
            <person name="Fillinger S."/>
            <person name="Fournier E."/>
            <person name="Gout L."/>
            <person name="Hahn M."/>
            <person name="Kohn L."/>
            <person name="Lapalu N."/>
            <person name="Plummer K.M."/>
            <person name="Pradier J.M."/>
            <person name="Quevillon E."/>
            <person name="Sharon A."/>
            <person name="Simon A."/>
            <person name="ten Have A."/>
            <person name="Tudzynski B."/>
            <person name="Tudzynski P."/>
            <person name="Wincker P."/>
            <person name="Andrew M."/>
            <person name="Anthouard V."/>
            <person name="Beever R.E."/>
            <person name="Beffa R."/>
            <person name="Benoit I."/>
            <person name="Bouzid O."/>
            <person name="Brault B."/>
            <person name="Chen Z."/>
            <person name="Choquer M."/>
            <person name="Collemare J."/>
            <person name="Cotton P."/>
            <person name="Danchin E.G."/>
            <person name="Da Silva C."/>
            <person name="Gautier A."/>
            <person name="Giraud C."/>
            <person name="Giraud T."/>
            <person name="Gonzalez C."/>
            <person name="Grossetete S."/>
            <person name="Guldener U."/>
            <person name="Henrissat B."/>
            <person name="Howlett B.J."/>
            <person name="Kodira C."/>
            <person name="Kretschmer M."/>
            <person name="Lappartient A."/>
            <person name="Leroch M."/>
            <person name="Levis C."/>
            <person name="Mauceli E."/>
            <person name="Neuveglise C."/>
            <person name="Oeser B."/>
            <person name="Pearson M."/>
            <person name="Poulain J."/>
            <person name="Poussereau N."/>
            <person name="Quesneville H."/>
            <person name="Rascle C."/>
            <person name="Schumacher J."/>
            <person name="Segurens B."/>
            <person name="Sexton A."/>
            <person name="Silva E."/>
            <person name="Sirven C."/>
            <person name="Soanes D.M."/>
            <person name="Talbot N.J."/>
            <person name="Templeton M."/>
            <person name="Yandava C."/>
            <person name="Yarden O."/>
            <person name="Zeng Q."/>
            <person name="Rollins J.A."/>
            <person name="Lebrun M.H."/>
            <person name="Dickman M."/>
        </authorList>
    </citation>
    <scope>NUCLEOTIDE SEQUENCE [LARGE SCALE GENOMIC DNA]</scope>
    <source>
        <strain evidence="2">ATCC 18683 / 1980 / Ss-1</strain>
    </source>
</reference>
<dbReference type="KEGG" id="ssl:SS1G_03791"/>
<dbReference type="EMBL" id="CH476624">
    <property type="protein sequence ID" value="EDO01317.1"/>
    <property type="molecule type" value="Genomic_DNA"/>
</dbReference>
<dbReference type="AlphaFoldDB" id="A7EEQ1"/>
<organism evidence="1 2">
    <name type="scientific">Sclerotinia sclerotiorum (strain ATCC 18683 / 1980 / Ss-1)</name>
    <name type="common">White mold</name>
    <name type="synonym">Whetzelinia sclerotiorum</name>
    <dbReference type="NCBI Taxonomy" id="665079"/>
    <lineage>
        <taxon>Eukaryota</taxon>
        <taxon>Fungi</taxon>
        <taxon>Dikarya</taxon>
        <taxon>Ascomycota</taxon>
        <taxon>Pezizomycotina</taxon>
        <taxon>Leotiomycetes</taxon>
        <taxon>Helotiales</taxon>
        <taxon>Sclerotiniaceae</taxon>
        <taxon>Sclerotinia</taxon>
    </lineage>
</organism>
<dbReference type="HOGENOM" id="CLU_2962264_0_0_1"/>
<gene>
    <name evidence="1" type="ORF">SS1G_03791</name>
</gene>
<dbReference type="RefSeq" id="XP_001595702.1">
    <property type="nucleotide sequence ID" value="XM_001595652.1"/>
</dbReference>
<evidence type="ECO:0000313" key="1">
    <source>
        <dbReference type="EMBL" id="EDO01317.1"/>
    </source>
</evidence>
<evidence type="ECO:0000313" key="2">
    <source>
        <dbReference type="Proteomes" id="UP000001312"/>
    </source>
</evidence>
<keyword evidence="2" id="KW-1185">Reference proteome</keyword>
<dbReference type="Proteomes" id="UP000001312">
    <property type="component" value="Unassembled WGS sequence"/>
</dbReference>
<accession>A7EEQ1</accession>
<name>A7EEQ1_SCLS1</name>
<dbReference type="GeneID" id="5491828"/>
<protein>
    <submittedName>
        <fullName evidence="1">Uncharacterized protein</fullName>
    </submittedName>
</protein>
<sequence length="59" mass="6947">MPHLIPSLSRIGVRSRELFNKCMKKGKSYKIRQDKTRQYKAKEDDTGQDKANIFFEKAD</sequence>